<evidence type="ECO:0000256" key="4">
    <source>
        <dbReference type="ARBA" id="ARBA00023080"/>
    </source>
</evidence>
<dbReference type="SUPFAM" id="SSF51283">
    <property type="entry name" value="dUTPase-like"/>
    <property type="match status" value="1"/>
</dbReference>
<dbReference type="Pfam" id="PF00692">
    <property type="entry name" value="dUTPase"/>
    <property type="match status" value="1"/>
</dbReference>
<proteinExistence type="inferred from homology"/>
<dbReference type="Gene3D" id="2.70.40.10">
    <property type="match status" value="1"/>
</dbReference>
<evidence type="ECO:0000256" key="2">
    <source>
        <dbReference type="ARBA" id="ARBA00012379"/>
    </source>
</evidence>
<evidence type="ECO:0000313" key="7">
    <source>
        <dbReference type="EMBL" id="QWM89281.1"/>
    </source>
</evidence>
<keyword evidence="8" id="KW-1185">Reference proteome</keyword>
<dbReference type="GO" id="GO:0000287">
    <property type="term" value="F:magnesium ion binding"/>
    <property type="evidence" value="ECO:0007669"/>
    <property type="project" value="InterPro"/>
</dbReference>
<feature type="region of interest" description="Disordered" evidence="5">
    <location>
        <begin position="125"/>
        <end position="165"/>
    </location>
</feature>
<keyword evidence="3" id="KW-0378">Hydrolase</keyword>
<evidence type="ECO:0000313" key="8">
    <source>
        <dbReference type="Proteomes" id="UP000827386"/>
    </source>
</evidence>
<dbReference type="InterPro" id="IPR036157">
    <property type="entry name" value="dUTPase-like_sf"/>
</dbReference>
<dbReference type="EMBL" id="MZ130477">
    <property type="protein sequence ID" value="QWM89281.1"/>
    <property type="molecule type" value="Genomic_DNA"/>
</dbReference>
<reference evidence="7 8" key="1">
    <citation type="submission" date="2021-04" db="EMBL/GenBank/DDBJ databases">
        <authorList>
            <person name="Shkoporov A.N."/>
            <person name="Stockdale S.R."/>
            <person name="Guerin E."/>
            <person name="Ross R.P."/>
            <person name="Hill C."/>
        </authorList>
    </citation>
    <scope>NUCLEOTIDE SEQUENCE [LARGE SCALE GENOMIC DNA]</scope>
    <source>
        <strain evidence="8">cr149_1</strain>
    </source>
</reference>
<feature type="domain" description="dUTPase-like" evidence="6">
    <location>
        <begin position="12"/>
        <end position="142"/>
    </location>
</feature>
<dbReference type="RefSeq" id="YP_010358853.1">
    <property type="nucleotide sequence ID" value="NC_062767.1"/>
</dbReference>
<name>A0AAE7RTV8_9CAUD</name>
<evidence type="ECO:0000256" key="1">
    <source>
        <dbReference type="ARBA" id="ARBA00006581"/>
    </source>
</evidence>
<dbReference type="InterPro" id="IPR033704">
    <property type="entry name" value="dUTPase_trimeric"/>
</dbReference>
<dbReference type="GO" id="GO:0006226">
    <property type="term" value="P:dUMP biosynthetic process"/>
    <property type="evidence" value="ECO:0007669"/>
    <property type="project" value="InterPro"/>
</dbReference>
<dbReference type="CDD" id="cd07557">
    <property type="entry name" value="trimeric_dUTPase"/>
    <property type="match status" value="1"/>
</dbReference>
<dbReference type="PANTHER" id="PTHR11241">
    <property type="entry name" value="DEOXYURIDINE 5'-TRIPHOSPHATE NUCLEOTIDOHYDROLASE"/>
    <property type="match status" value="1"/>
</dbReference>
<dbReference type="InterPro" id="IPR029054">
    <property type="entry name" value="dUTPase-like"/>
</dbReference>
<gene>
    <name evidence="7" type="primary">gp_15562</name>
</gene>
<sequence>MEVKFKKLTQDAVLPTYANPNDAGLDLTATRFTQEFDKSGKMVLVYHTDLAVEIPEGYVGFIFMRSSVSQRSLSMCNCVGVVDCDYKNEIMCKFKLTTDALPTIYQPGEKIAQLIIMPYPKIEPVETEELAGEDRGGGFGSSDNKTENETQESGRDSGTTEGDNK</sequence>
<feature type="compositionally biased region" description="Basic and acidic residues" evidence="5">
    <location>
        <begin position="144"/>
        <end position="155"/>
    </location>
</feature>
<accession>A0AAE7RTV8</accession>
<dbReference type="EC" id="3.6.1.23" evidence="2"/>
<comment type="similarity">
    <text evidence="1">Belongs to the dUTPase family.</text>
</comment>
<dbReference type="KEGG" id="vg:75692250"/>
<keyword evidence="4" id="KW-0546">Nucleotide metabolism</keyword>
<evidence type="ECO:0000256" key="3">
    <source>
        <dbReference type="ARBA" id="ARBA00022801"/>
    </source>
</evidence>
<dbReference type="Proteomes" id="UP000827386">
    <property type="component" value="Segment"/>
</dbReference>
<evidence type="ECO:0000259" key="6">
    <source>
        <dbReference type="Pfam" id="PF00692"/>
    </source>
</evidence>
<dbReference type="PANTHER" id="PTHR11241:SF0">
    <property type="entry name" value="DEOXYURIDINE 5'-TRIPHOSPHATE NUCLEOTIDOHYDROLASE"/>
    <property type="match status" value="1"/>
</dbReference>
<dbReference type="GeneID" id="75692250"/>
<protein>
    <recommendedName>
        <fullName evidence="2">dUTP diphosphatase</fullName>
        <ecNumber evidence="2">3.6.1.23</ecNumber>
    </recommendedName>
</protein>
<dbReference type="GO" id="GO:0046081">
    <property type="term" value="P:dUTP catabolic process"/>
    <property type="evidence" value="ECO:0007669"/>
    <property type="project" value="InterPro"/>
</dbReference>
<feature type="compositionally biased region" description="Polar residues" evidence="5">
    <location>
        <begin position="156"/>
        <end position="165"/>
    </location>
</feature>
<dbReference type="GO" id="GO:0004170">
    <property type="term" value="F:dUTP diphosphatase activity"/>
    <property type="evidence" value="ECO:0007669"/>
    <property type="project" value="UniProtKB-EC"/>
</dbReference>
<evidence type="ECO:0000256" key="5">
    <source>
        <dbReference type="SAM" id="MobiDB-lite"/>
    </source>
</evidence>
<organism evidence="7 8">
    <name type="scientific">uncultured phage cr149_1</name>
    <dbReference type="NCBI Taxonomy" id="2986412"/>
    <lineage>
        <taxon>Viruses</taxon>
        <taxon>Duplodnaviria</taxon>
        <taxon>Heunggongvirae</taxon>
        <taxon>Uroviricota</taxon>
        <taxon>Caudoviricetes</taxon>
        <taxon>Crassvirales</taxon>
        <taxon>Suoliviridae</taxon>
        <taxon>Boorivirinae</taxon>
        <taxon>Culoivirus</taxon>
        <taxon>Culoivirus faecalis</taxon>
    </lineage>
</organism>
<dbReference type="InterPro" id="IPR008181">
    <property type="entry name" value="dUTPase"/>
</dbReference>